<dbReference type="RefSeq" id="WP_189907957.1">
    <property type="nucleotide sequence ID" value="NZ_JBHMBZ010000063.1"/>
</dbReference>
<keyword evidence="2" id="KW-1185">Reference proteome</keyword>
<dbReference type="InterPro" id="IPR036390">
    <property type="entry name" value="WH_DNA-bd_sf"/>
</dbReference>
<name>A0A919AM23_9ACTN</name>
<dbReference type="SUPFAM" id="SSF46785">
    <property type="entry name" value="Winged helix' DNA-binding domain"/>
    <property type="match status" value="1"/>
</dbReference>
<sequence length="65" mass="6847">MPLHATRAPPPQFADRVGISLPSASQHTTVLRHAGLLTTTRNGSAVLHTLSPLGEALLHGDTAMR</sequence>
<dbReference type="EMBL" id="BNBC01000071">
    <property type="protein sequence ID" value="GHF15388.1"/>
    <property type="molecule type" value="Genomic_DNA"/>
</dbReference>
<organism evidence="1 2">
    <name type="scientific">Streptomyces spiralis</name>
    <dbReference type="NCBI Taxonomy" id="66376"/>
    <lineage>
        <taxon>Bacteria</taxon>
        <taxon>Bacillati</taxon>
        <taxon>Actinomycetota</taxon>
        <taxon>Actinomycetes</taxon>
        <taxon>Kitasatosporales</taxon>
        <taxon>Streptomycetaceae</taxon>
        <taxon>Streptomyces</taxon>
    </lineage>
</organism>
<evidence type="ECO:0008006" key="3">
    <source>
        <dbReference type="Google" id="ProtNLM"/>
    </source>
</evidence>
<evidence type="ECO:0000313" key="2">
    <source>
        <dbReference type="Proteomes" id="UP000641386"/>
    </source>
</evidence>
<comment type="caution">
    <text evidence="1">The sequence shown here is derived from an EMBL/GenBank/DDBJ whole genome shotgun (WGS) entry which is preliminary data.</text>
</comment>
<dbReference type="InterPro" id="IPR036388">
    <property type="entry name" value="WH-like_DNA-bd_sf"/>
</dbReference>
<dbReference type="AlphaFoldDB" id="A0A919AM23"/>
<gene>
    <name evidence="1" type="ORF">GCM10014715_83320</name>
</gene>
<dbReference type="Proteomes" id="UP000641386">
    <property type="component" value="Unassembled WGS sequence"/>
</dbReference>
<reference evidence="1" key="1">
    <citation type="journal article" date="2014" name="Int. J. Syst. Evol. Microbiol.">
        <title>Complete genome sequence of Corynebacterium casei LMG S-19264T (=DSM 44701T), isolated from a smear-ripened cheese.</title>
        <authorList>
            <consortium name="US DOE Joint Genome Institute (JGI-PGF)"/>
            <person name="Walter F."/>
            <person name="Albersmeier A."/>
            <person name="Kalinowski J."/>
            <person name="Ruckert C."/>
        </authorList>
    </citation>
    <scope>NUCLEOTIDE SEQUENCE</scope>
    <source>
        <strain evidence="1">JCM 3302</strain>
    </source>
</reference>
<protein>
    <recommendedName>
        <fullName evidence="3">HTH arsR-type domain-containing protein</fullName>
    </recommendedName>
</protein>
<reference evidence="1" key="2">
    <citation type="submission" date="2020-09" db="EMBL/GenBank/DDBJ databases">
        <authorList>
            <person name="Sun Q."/>
            <person name="Ohkuma M."/>
        </authorList>
    </citation>
    <scope>NUCLEOTIDE SEQUENCE</scope>
    <source>
        <strain evidence="1">JCM 3302</strain>
    </source>
</reference>
<proteinExistence type="predicted"/>
<accession>A0A919AM23</accession>
<evidence type="ECO:0000313" key="1">
    <source>
        <dbReference type="EMBL" id="GHF15388.1"/>
    </source>
</evidence>
<dbReference type="Gene3D" id="1.10.10.10">
    <property type="entry name" value="Winged helix-like DNA-binding domain superfamily/Winged helix DNA-binding domain"/>
    <property type="match status" value="1"/>
</dbReference>